<dbReference type="GO" id="GO:0016020">
    <property type="term" value="C:membrane"/>
    <property type="evidence" value="ECO:0007669"/>
    <property type="project" value="UniProtKB-SubCell"/>
</dbReference>
<evidence type="ECO:0000256" key="1">
    <source>
        <dbReference type="ARBA" id="ARBA00004141"/>
    </source>
</evidence>
<dbReference type="InterPro" id="IPR011527">
    <property type="entry name" value="ABC1_TM_dom"/>
</dbReference>
<evidence type="ECO:0000256" key="2">
    <source>
        <dbReference type="ARBA" id="ARBA00022692"/>
    </source>
</evidence>
<dbReference type="InterPro" id="IPR036640">
    <property type="entry name" value="ABC1_TM_sf"/>
</dbReference>
<dbReference type="Pfam" id="PF00664">
    <property type="entry name" value="ABC_membrane"/>
    <property type="match status" value="1"/>
</dbReference>
<sequence length="219" mass="24095">MKGSGEEKTDACTSGTSVEMMLLGKTNEKESITDTVPFYKLFAFADLTDHILMITGTVSAIANGICLPLMSLLLGEVINAFGHNQNNIHRVVNAVSKVSLKFAYLAVGCGVVSFVQVSSWMITGERQAARIRSLYLKNILRQDISFFDKETNTGEVVGRISGDTVRIQDAMGEKVCIFSLELIARMVPVVLRFFTFSPHLLKIACVLPMVCHFVTRIVP</sequence>
<evidence type="ECO:0000313" key="8">
    <source>
        <dbReference type="Proteomes" id="UP000215914"/>
    </source>
</evidence>
<dbReference type="PANTHER" id="PTHR24222">
    <property type="entry name" value="ABC TRANSPORTER B FAMILY"/>
    <property type="match status" value="1"/>
</dbReference>
<dbReference type="PROSITE" id="PS50929">
    <property type="entry name" value="ABC_TM1F"/>
    <property type="match status" value="1"/>
</dbReference>
<evidence type="ECO:0000256" key="3">
    <source>
        <dbReference type="ARBA" id="ARBA00022989"/>
    </source>
</evidence>
<comment type="subcellular location">
    <subcellularLocation>
        <location evidence="1">Membrane</location>
        <topology evidence="1">Multi-pass membrane protein</topology>
    </subcellularLocation>
</comment>
<reference evidence="7" key="2">
    <citation type="submission" date="2020-06" db="EMBL/GenBank/DDBJ databases">
        <title>Helianthus annuus Genome sequencing and assembly Release 2.</title>
        <authorList>
            <person name="Gouzy J."/>
            <person name="Langlade N."/>
            <person name="Munos S."/>
        </authorList>
    </citation>
    <scope>NUCLEOTIDE SEQUENCE</scope>
    <source>
        <tissue evidence="7">Leaves</tissue>
    </source>
</reference>
<keyword evidence="3 5" id="KW-1133">Transmembrane helix</keyword>
<dbReference type="Gene3D" id="1.20.1560.10">
    <property type="entry name" value="ABC transporter type 1, transmembrane domain"/>
    <property type="match status" value="1"/>
</dbReference>
<gene>
    <name evidence="7" type="ORF">HanXRQr2_Chr15g0672501</name>
</gene>
<dbReference type="InterPro" id="IPR039421">
    <property type="entry name" value="Type_1_exporter"/>
</dbReference>
<feature type="domain" description="ABC transmembrane type-1" evidence="6">
    <location>
        <begin position="54"/>
        <end position="175"/>
    </location>
</feature>
<proteinExistence type="predicted"/>
<evidence type="ECO:0000256" key="4">
    <source>
        <dbReference type="ARBA" id="ARBA00023136"/>
    </source>
</evidence>
<evidence type="ECO:0000313" key="7">
    <source>
        <dbReference type="EMBL" id="KAF5762754.1"/>
    </source>
</evidence>
<reference evidence="7" key="1">
    <citation type="journal article" date="2017" name="Nature">
        <title>The sunflower genome provides insights into oil metabolism, flowering and Asterid evolution.</title>
        <authorList>
            <person name="Badouin H."/>
            <person name="Gouzy J."/>
            <person name="Grassa C.J."/>
            <person name="Murat F."/>
            <person name="Staton S.E."/>
            <person name="Cottret L."/>
            <person name="Lelandais-Briere C."/>
            <person name="Owens G.L."/>
            <person name="Carrere S."/>
            <person name="Mayjonade B."/>
            <person name="Legrand L."/>
            <person name="Gill N."/>
            <person name="Kane N.C."/>
            <person name="Bowers J.E."/>
            <person name="Hubner S."/>
            <person name="Bellec A."/>
            <person name="Berard A."/>
            <person name="Berges H."/>
            <person name="Blanchet N."/>
            <person name="Boniface M.C."/>
            <person name="Brunel D."/>
            <person name="Catrice O."/>
            <person name="Chaidir N."/>
            <person name="Claudel C."/>
            <person name="Donnadieu C."/>
            <person name="Faraut T."/>
            <person name="Fievet G."/>
            <person name="Helmstetter N."/>
            <person name="King M."/>
            <person name="Knapp S.J."/>
            <person name="Lai Z."/>
            <person name="Le Paslier M.C."/>
            <person name="Lippi Y."/>
            <person name="Lorenzon L."/>
            <person name="Mandel J.R."/>
            <person name="Marage G."/>
            <person name="Marchand G."/>
            <person name="Marquand E."/>
            <person name="Bret-Mestries E."/>
            <person name="Morien E."/>
            <person name="Nambeesan S."/>
            <person name="Nguyen T."/>
            <person name="Pegot-Espagnet P."/>
            <person name="Pouilly N."/>
            <person name="Raftis F."/>
            <person name="Sallet E."/>
            <person name="Schiex T."/>
            <person name="Thomas J."/>
            <person name="Vandecasteele C."/>
            <person name="Vares D."/>
            <person name="Vear F."/>
            <person name="Vautrin S."/>
            <person name="Crespi M."/>
            <person name="Mangin B."/>
            <person name="Burke J.M."/>
            <person name="Salse J."/>
            <person name="Munos S."/>
            <person name="Vincourt P."/>
            <person name="Rieseberg L.H."/>
            <person name="Langlade N.B."/>
        </authorList>
    </citation>
    <scope>NUCLEOTIDE SEQUENCE</scope>
    <source>
        <tissue evidence="7">Leaves</tissue>
    </source>
</reference>
<protein>
    <submittedName>
        <fullName evidence="7">ABC transporter type 1, transmembrane domain-containing protein</fullName>
    </submittedName>
</protein>
<dbReference type="SUPFAM" id="SSF90123">
    <property type="entry name" value="ABC transporter transmembrane region"/>
    <property type="match status" value="1"/>
</dbReference>
<organism evidence="7 8">
    <name type="scientific">Helianthus annuus</name>
    <name type="common">Common sunflower</name>
    <dbReference type="NCBI Taxonomy" id="4232"/>
    <lineage>
        <taxon>Eukaryota</taxon>
        <taxon>Viridiplantae</taxon>
        <taxon>Streptophyta</taxon>
        <taxon>Embryophyta</taxon>
        <taxon>Tracheophyta</taxon>
        <taxon>Spermatophyta</taxon>
        <taxon>Magnoliopsida</taxon>
        <taxon>eudicotyledons</taxon>
        <taxon>Gunneridae</taxon>
        <taxon>Pentapetalae</taxon>
        <taxon>asterids</taxon>
        <taxon>campanulids</taxon>
        <taxon>Asterales</taxon>
        <taxon>Asteraceae</taxon>
        <taxon>Asteroideae</taxon>
        <taxon>Heliantheae alliance</taxon>
        <taxon>Heliantheae</taxon>
        <taxon>Helianthus</taxon>
    </lineage>
</organism>
<evidence type="ECO:0000256" key="5">
    <source>
        <dbReference type="SAM" id="Phobius"/>
    </source>
</evidence>
<dbReference type="Proteomes" id="UP000215914">
    <property type="component" value="Unassembled WGS sequence"/>
</dbReference>
<comment type="caution">
    <text evidence="7">The sequence shown here is derived from an EMBL/GenBank/DDBJ whole genome shotgun (WGS) entry which is preliminary data.</text>
</comment>
<dbReference type="GO" id="GO:0005524">
    <property type="term" value="F:ATP binding"/>
    <property type="evidence" value="ECO:0007669"/>
    <property type="project" value="InterPro"/>
</dbReference>
<keyword evidence="2 5" id="KW-0812">Transmembrane</keyword>
<dbReference type="PANTHER" id="PTHR24222:SF63">
    <property type="entry name" value="ATP BINDING CASSETTE SUBFAMILY B"/>
    <property type="match status" value="1"/>
</dbReference>
<evidence type="ECO:0000259" key="6">
    <source>
        <dbReference type="PROSITE" id="PS50929"/>
    </source>
</evidence>
<feature type="transmembrane region" description="Helical" evidence="5">
    <location>
        <begin position="60"/>
        <end position="82"/>
    </location>
</feature>
<dbReference type="AlphaFoldDB" id="A0A9K3DY92"/>
<dbReference type="GO" id="GO:0140359">
    <property type="term" value="F:ABC-type transporter activity"/>
    <property type="evidence" value="ECO:0007669"/>
    <property type="project" value="InterPro"/>
</dbReference>
<dbReference type="EMBL" id="MNCJ02000330">
    <property type="protein sequence ID" value="KAF5762754.1"/>
    <property type="molecule type" value="Genomic_DNA"/>
</dbReference>
<name>A0A9K3DY92_HELAN</name>
<keyword evidence="4 5" id="KW-0472">Membrane</keyword>
<keyword evidence="8" id="KW-1185">Reference proteome</keyword>
<feature type="transmembrane region" description="Helical" evidence="5">
    <location>
        <begin position="102"/>
        <end position="122"/>
    </location>
</feature>
<accession>A0A9K3DY92</accession>
<dbReference type="Gramene" id="mRNA:HanXRQr2_Chr15g0672501">
    <property type="protein sequence ID" value="mRNA:HanXRQr2_Chr15g0672501"/>
    <property type="gene ID" value="HanXRQr2_Chr15g0672501"/>
</dbReference>